<feature type="coiled-coil region" evidence="6">
    <location>
        <begin position="391"/>
        <end position="425"/>
    </location>
</feature>
<dbReference type="GO" id="GO:0017056">
    <property type="term" value="F:structural constituent of nuclear pore"/>
    <property type="evidence" value="ECO:0007669"/>
    <property type="project" value="TreeGrafter"/>
</dbReference>
<accession>A0A4T0H1P6</accession>
<dbReference type="EMBL" id="SPOF01000043">
    <property type="protein sequence ID" value="TIB09339.1"/>
    <property type="molecule type" value="Genomic_DNA"/>
</dbReference>
<evidence type="ECO:0000259" key="10">
    <source>
        <dbReference type="Pfam" id="PF25481"/>
    </source>
</evidence>
<dbReference type="GO" id="GO:0005744">
    <property type="term" value="C:TIM23 mitochondrial import inner membrane translocase complex"/>
    <property type="evidence" value="ECO:0007669"/>
    <property type="project" value="InterPro"/>
</dbReference>
<evidence type="ECO:0000256" key="2">
    <source>
        <dbReference type="ARBA" id="ARBA00020213"/>
    </source>
</evidence>
<feature type="compositionally biased region" description="Low complexity" evidence="7">
    <location>
        <begin position="333"/>
        <end position="347"/>
    </location>
</feature>
<dbReference type="Gene3D" id="3.10.450.320">
    <property type="entry name" value="Mitochondrial import inner membrane translocase subunit Tim21"/>
    <property type="match status" value="1"/>
</dbReference>
<dbReference type="InterPro" id="IPR057974">
    <property type="entry name" value="NUA/TPR/MLP1-2-like_dom"/>
</dbReference>
<evidence type="ECO:0000256" key="8">
    <source>
        <dbReference type="SAM" id="Phobius"/>
    </source>
</evidence>
<feature type="coiled-coil region" evidence="6">
    <location>
        <begin position="917"/>
        <end position="954"/>
    </location>
</feature>
<feature type="compositionally biased region" description="Basic and acidic residues" evidence="7">
    <location>
        <begin position="1437"/>
        <end position="1453"/>
    </location>
</feature>
<dbReference type="GO" id="GO:0006606">
    <property type="term" value="P:protein import into nucleus"/>
    <property type="evidence" value="ECO:0007669"/>
    <property type="project" value="InterPro"/>
</dbReference>
<comment type="caution">
    <text evidence="12">The sequence shown here is derived from an EMBL/GenBank/DDBJ whole genome shotgun (WGS) entry which is preliminary data.</text>
</comment>
<feature type="region of interest" description="Disordered" evidence="7">
    <location>
        <begin position="58"/>
        <end position="99"/>
    </location>
</feature>
<feature type="region of interest" description="Disordered" evidence="7">
    <location>
        <begin position="1942"/>
        <end position="2188"/>
    </location>
</feature>
<dbReference type="InterPro" id="IPR057577">
    <property type="entry name" value="Nucleoprot-TPR/MLP1_dom"/>
</dbReference>
<feature type="compositionally biased region" description="Basic and acidic residues" evidence="7">
    <location>
        <begin position="2164"/>
        <end position="2188"/>
    </location>
</feature>
<feature type="compositionally biased region" description="Basic and acidic residues" evidence="7">
    <location>
        <begin position="1942"/>
        <end position="1965"/>
    </location>
</feature>
<feature type="compositionally biased region" description="Basic and acidic residues" evidence="7">
    <location>
        <begin position="1986"/>
        <end position="2004"/>
    </location>
</feature>
<feature type="region of interest" description="Disordered" evidence="7">
    <location>
        <begin position="1721"/>
        <end position="1745"/>
    </location>
</feature>
<feature type="transmembrane region" description="Helical" evidence="8">
    <location>
        <begin position="108"/>
        <end position="126"/>
    </location>
</feature>
<dbReference type="Pfam" id="PF25481">
    <property type="entry name" value="Nucleoprot-TPR"/>
    <property type="match status" value="1"/>
</dbReference>
<protein>
    <recommendedName>
        <fullName evidence="3">Mitochondrial import inner membrane translocase subunit TIM21</fullName>
    </recommendedName>
    <alternativeName>
        <fullName evidence="2">Mitochondrial import inner membrane translocase subunit Tim21</fullName>
    </alternativeName>
</protein>
<reference evidence="12 13" key="1">
    <citation type="submission" date="2019-03" db="EMBL/GenBank/DDBJ databases">
        <title>Sequencing 23 genomes of Wallemia ichthyophaga.</title>
        <authorList>
            <person name="Gostincar C."/>
        </authorList>
    </citation>
    <scope>NUCLEOTIDE SEQUENCE [LARGE SCALE GENOMIC DNA]</scope>
    <source>
        <strain evidence="12 13">EXF-8621</strain>
    </source>
</reference>
<dbReference type="PANTHER" id="PTHR18898">
    <property type="entry name" value="NUCLEOPROTEIN TPR-RELATED"/>
    <property type="match status" value="1"/>
</dbReference>
<comment type="subcellular location">
    <subcellularLocation>
        <location evidence="1">Nucleus</location>
    </subcellularLocation>
</comment>
<feature type="domain" description="NUA/TPR/MLP1-2-like" evidence="11">
    <location>
        <begin position="815"/>
        <end position="912"/>
    </location>
</feature>
<dbReference type="Pfam" id="PF25785">
    <property type="entry name" value="TPR"/>
    <property type="match status" value="1"/>
</dbReference>
<dbReference type="Proteomes" id="UP000306954">
    <property type="component" value="Unassembled WGS sequence"/>
</dbReference>
<keyword evidence="4 6" id="KW-0175">Coiled coil</keyword>
<keyword evidence="8" id="KW-0472">Membrane</keyword>
<evidence type="ECO:0000256" key="6">
    <source>
        <dbReference type="SAM" id="Coils"/>
    </source>
</evidence>
<name>A0A4T0H1P6_WALIC</name>
<feature type="compositionally biased region" description="Polar residues" evidence="7">
    <location>
        <begin position="2092"/>
        <end position="2113"/>
    </location>
</feature>
<gene>
    <name evidence="12" type="ORF">E3P90_03312</name>
</gene>
<feature type="domain" description="Nucleoprotein TPR/MPL1" evidence="10">
    <location>
        <begin position="518"/>
        <end position="594"/>
    </location>
</feature>
<evidence type="ECO:0000259" key="9">
    <source>
        <dbReference type="Pfam" id="PF07926"/>
    </source>
</evidence>
<feature type="coiled-coil region" evidence="6">
    <location>
        <begin position="1070"/>
        <end position="1104"/>
    </location>
</feature>
<dbReference type="InterPro" id="IPR013261">
    <property type="entry name" value="Tim21"/>
</dbReference>
<evidence type="ECO:0000259" key="11">
    <source>
        <dbReference type="Pfam" id="PF25785"/>
    </source>
</evidence>
<feature type="region of interest" description="Disordered" evidence="7">
    <location>
        <begin position="1382"/>
        <end position="1410"/>
    </location>
</feature>
<feature type="compositionally biased region" description="Basic and acidic residues" evidence="7">
    <location>
        <begin position="1385"/>
        <end position="1410"/>
    </location>
</feature>
<evidence type="ECO:0000256" key="4">
    <source>
        <dbReference type="ARBA" id="ARBA00023054"/>
    </source>
</evidence>
<feature type="coiled-coil region" evidence="6">
    <location>
        <begin position="617"/>
        <end position="690"/>
    </location>
</feature>
<feature type="region of interest" description="Disordered" evidence="7">
    <location>
        <begin position="331"/>
        <end position="365"/>
    </location>
</feature>
<keyword evidence="8" id="KW-0812">Transmembrane</keyword>
<feature type="coiled-coil region" evidence="6">
    <location>
        <begin position="743"/>
        <end position="840"/>
    </location>
</feature>
<feature type="compositionally biased region" description="Basic and acidic residues" evidence="7">
    <location>
        <begin position="2125"/>
        <end position="2137"/>
    </location>
</feature>
<proteinExistence type="predicted"/>
<dbReference type="PANTHER" id="PTHR18898:SF2">
    <property type="entry name" value="NUCLEOPROTEIN TPR"/>
    <property type="match status" value="1"/>
</dbReference>
<evidence type="ECO:0000313" key="13">
    <source>
        <dbReference type="Proteomes" id="UP000306954"/>
    </source>
</evidence>
<evidence type="ECO:0000256" key="1">
    <source>
        <dbReference type="ARBA" id="ARBA00004123"/>
    </source>
</evidence>
<evidence type="ECO:0000256" key="3">
    <source>
        <dbReference type="ARBA" id="ARBA00020726"/>
    </source>
</evidence>
<evidence type="ECO:0000313" key="12">
    <source>
        <dbReference type="EMBL" id="TIB09339.1"/>
    </source>
</evidence>
<feature type="compositionally biased region" description="Low complexity" evidence="7">
    <location>
        <begin position="2022"/>
        <end position="2068"/>
    </location>
</feature>
<evidence type="ECO:0000256" key="5">
    <source>
        <dbReference type="ARBA" id="ARBA00023242"/>
    </source>
</evidence>
<dbReference type="Pfam" id="PF07926">
    <property type="entry name" value="TPR_MLP1_2"/>
    <property type="match status" value="1"/>
</dbReference>
<keyword evidence="8" id="KW-1133">Transmembrane helix</keyword>
<feature type="region of interest" description="Disordered" evidence="7">
    <location>
        <begin position="1437"/>
        <end position="1461"/>
    </location>
</feature>
<organism evidence="12 13">
    <name type="scientific">Wallemia ichthyophaga</name>
    <dbReference type="NCBI Taxonomy" id="245174"/>
    <lineage>
        <taxon>Eukaryota</taxon>
        <taxon>Fungi</taxon>
        <taxon>Dikarya</taxon>
        <taxon>Basidiomycota</taxon>
        <taxon>Wallemiomycotina</taxon>
        <taxon>Wallemiomycetes</taxon>
        <taxon>Wallemiales</taxon>
        <taxon>Wallemiaceae</taxon>
        <taxon>Wallemia</taxon>
    </lineage>
</organism>
<dbReference type="InterPro" id="IPR012929">
    <property type="entry name" value="Nucleoprot-TPR/MLP1-2_dom"/>
</dbReference>
<dbReference type="Gene3D" id="1.10.287.1490">
    <property type="match status" value="1"/>
</dbReference>
<keyword evidence="5" id="KW-0539">Nucleus</keyword>
<feature type="region of interest" description="Disordered" evidence="7">
    <location>
        <begin position="26"/>
        <end position="46"/>
    </location>
</feature>
<feature type="domain" description="Nucleoprotein TPR/MLP1-2" evidence="9">
    <location>
        <begin position="1367"/>
        <end position="1494"/>
    </location>
</feature>
<dbReference type="GO" id="GO:0030150">
    <property type="term" value="P:protein import into mitochondrial matrix"/>
    <property type="evidence" value="ECO:0007669"/>
    <property type="project" value="InterPro"/>
</dbReference>
<feature type="coiled-coil region" evidence="6">
    <location>
        <begin position="476"/>
        <end position="591"/>
    </location>
</feature>
<dbReference type="GO" id="GO:0006406">
    <property type="term" value="P:mRNA export from nucleus"/>
    <property type="evidence" value="ECO:0007669"/>
    <property type="project" value="TreeGrafter"/>
</dbReference>
<feature type="coiled-coil region" evidence="6">
    <location>
        <begin position="1544"/>
        <end position="1578"/>
    </location>
</feature>
<dbReference type="GO" id="GO:0005643">
    <property type="term" value="C:nuclear pore"/>
    <property type="evidence" value="ECO:0007669"/>
    <property type="project" value="TreeGrafter"/>
</dbReference>
<dbReference type="InterPro" id="IPR038552">
    <property type="entry name" value="Tim21_IMS_sf"/>
</dbReference>
<dbReference type="Pfam" id="PF08294">
    <property type="entry name" value="TIM21"/>
    <property type="match status" value="1"/>
</dbReference>
<evidence type="ECO:0000256" key="7">
    <source>
        <dbReference type="SAM" id="MobiDB-lite"/>
    </source>
</evidence>
<sequence length="2188" mass="248082">MLRRTVINRSNLLSHPLSFNATRRFASNNNKSNNSSVTSSQDVDSASTRLQAKQLLDRLESSRSRGNTAGPFGAASVSDDDVPPEKSFSQQKSFKGKVGRATQQSSRFTVILIGASVTGLLAYTMGTELFSPNSPTRIYNRACTLISQSEDIRKWMGDSKLGFTQGHDSRRRNHSIQHATAFDAFGKEHLIMKFFVHSHLHSEDKQTWTEWIESLTVTDLAKNAKRSVQTLINPDLRFESDEIKQIDQQPRSTWFGALGSGINRLGHRQKVDKSQMYDQGQVYADLVKENGYFEWNLLYLLRYLPSSPPTYRDETERQRYFEMVATRRAGRISASAQDSSTTQQGDTEQPEHQEHLESSTPSQLEHQRVIDQLEHYKVLLETEKSASLRHNIDTEQSLSEQESKINELETQLKQSIDSHNDIMKERDLSREQVIKLKIQQSSQNTADSPETLQKIKELEELNAKSAEEKSDLIKFVERLSSDIERLGEEVDSLRTRLTESREENSKLNKDLQDVKSFETTNKYKIQSLEQENQLLKSNENWLNSELNKKAEEFSIYRREKHTELTESQSQLDVLQSQLNSQTTQLSALQSTYDNQAKKLSDVLSKSAQLETSLATTHEEYKAEINTQKRVVELLESRESESRKRVEEVNKEFDVLVAKSESETLSHNEELARERHRNLELDTELNELRAHGFNTALNTGNGTPIPSTPQTGQFDTSFALSPTASIASKFNKGSKSFTEIYSDYAKLENEFNRERAERRRLESCLADVVSEIEERAPILQEQRKEYERRNNEANGLATQLAESMEERDALKATEMEARLVAENAQRESELQSQSLVDLSRQVSYLTRQIAAIEDPSLPTDAEQVAPASEHQLAVDQAISDRLVLFASTEELVKQNQNLLRVSRELGHKLEQADSAHEAKVKENENESLQEAYELIQQLKDEMESSREKAGSYVRERDMFRRLLAQSGKNVTNIGQEDVGSENLSQSQQKTPDYAALMADLQANFDAYRTEMGLDTKSLRDALAAAQRETSSLKVQLAQSNAQNNFLNERHEMTIENHNMSKMEISHLSANNQKLQSSLIHEQININRVQEELIGLKGTLDRTANENSQLRTEKEVHKGIESRLLADNESLSRDRVHLNDLMRNLQSMQSELERSSRDSRSRYDTQIANLEENIKTLKEDLTHESDQHKQLSLRREIESKEYQNRIDKLTNELHTSKENVVEYRTTRDHLHVRVEDLTQQLKNKEERLAVFENKNGDSTDLSTEQQLQIEIAELRSELETTKAEVGKSNTHIEQFKQIAQANENALQEMNESYDSYKISQDKLLSEKEAMIRQLENRMEGLTAQIEQVQGENDELHQKLTSERSEYAHEKKTLEDLLADLNNAQGEQESRFSKLRDDRDKQTTTANENHEKYQREVLLHAQTVNQLQDTKKQITNHLTQAKEAKEGRRTAEEALKQGEASWESQKSLLSVEQSELRKRYDEIVGQNEVLHKHLESVNKKVSEASSAAATTGDAQVNVNVSEGESSGDLQSVINYLRNEREYIDLQLSLAKQENTRFKTQLERLNESLDETRALLTEERNKNARGDVSAVQHQELLSKIDQLNLLRESNSTLRFESHRNRNKVLELETALQASQNVIQPIEETIRNLQAELSVSKKEVEHWKEDAERWQKRNQQILSKYERIDPAELQKYKDDAEKLTTSLDQVKKELEESNTKVHKLEEDLAKAKEQHSDVVRRSNENTKKQKATTDRLKGQINDLNNQMNGANEKNAQFDKITEELNKLKTEYGTIEVSKKELEKKLEETDKSTADSAMHVDDGVEKANLEKELTEVRTKATEGEKLVEALKLQIATKEEEIAKVRSESSEVAASTSAAAVPAENVESAVETTVVQSTDAHAASGEVQQLKQKLGAVESELADHKAKVLSLQVTIKEKEGQIKKQVEQIKRLEMNSKVKDRSLAGMREQVEKERQKNTGQPVQKEAPKAPKQPQKKNQNEKQPEQTEHQSEKQNEKVAVYDSKGVDANGSADAQRVTQTPQPAQPAPASQPAQANPATPAAQTSQPVQATPTPAPAVTPEHQQAPAENIEYQDNQDKGKQEPSNENQDTAQTTKSAPSGPSQISIAGAAGKKAPIKKLERHTPGDGSRKAKVGLSGLAGKILPTQGGSGATPQKRQRDEETAEKSIKGSAKKSKENDKE</sequence>